<feature type="transmembrane region" description="Helical" evidence="1">
    <location>
        <begin position="366"/>
        <end position="384"/>
    </location>
</feature>
<evidence type="ECO:0000313" key="2">
    <source>
        <dbReference type="EMBL" id="QFS45336.1"/>
    </source>
</evidence>
<keyword evidence="1" id="KW-1133">Transmembrane helix</keyword>
<dbReference type="AlphaFoldDB" id="A0A5P8VYZ8"/>
<evidence type="ECO:0008006" key="4">
    <source>
        <dbReference type="Google" id="ProtNLM"/>
    </source>
</evidence>
<feature type="transmembrane region" description="Helical" evidence="1">
    <location>
        <begin position="119"/>
        <end position="141"/>
    </location>
</feature>
<feature type="transmembrane region" description="Helical" evidence="1">
    <location>
        <begin position="269"/>
        <end position="295"/>
    </location>
</feature>
<reference evidence="2 3" key="1">
    <citation type="submission" date="2019-10" db="EMBL/GenBank/DDBJ databases">
        <title>Genomic and transcriptomic insights into the perfect genentic adaptation of a filamentous nitrogen-fixing cyanobacterium to rice fields.</title>
        <authorList>
            <person name="Chen Z."/>
        </authorList>
    </citation>
    <scope>NUCLEOTIDE SEQUENCE [LARGE SCALE GENOMIC DNA]</scope>
    <source>
        <strain evidence="2">CCNUC1</strain>
    </source>
</reference>
<feature type="transmembrane region" description="Helical" evidence="1">
    <location>
        <begin position="153"/>
        <end position="182"/>
    </location>
</feature>
<sequence length="546" mass="64065">MLNFIHVFGLVLFTLIFKYIFLKDFYFYFDDWSLFANFEETNSIFPVFTDRPLAGLFLVLMFQIFKWNPIPYHILGAIFEIIANLTVYYVCDNLIWHNKFYSSLTVLLFLLMPGHSQQYWWITLLSLKILLVIWLSSIYLFNKFIITNETKYLFWSSFAYGITLFWYELAILLPLIHALLYIKFVILKIKKIDWIRLIKIFSVFSAYIFIFLLFRFTKSFGLSAQFNRSGIIGSENIFIRTQKILISTFLSYPNMDYNIGLQAFKNSHIIWLSTIITSLIIVFLMITWFFTIFKYSQTSRFFTKSEYIFIFVLSIFLCLYPLIPFCLSSAWFDTRHTYLPHFGFAVLLVLMIRGLLEIVQKLNQKGLQYAIIFIFLFCLSKPLVNNAESMIGLGTIWRQVGLDLKNYETIVKKEFPTVQPQTLFLIKDAETLREGVPVFSGNWVVSGFFRKIYPLQKVQGDFYNAKSPDEQGQLILFKINPDLKSILLGQSSYLFNKIIILDGKNQLQPFSAINIKTHQGNYLKQLQTSNSNIKNSPSSILEISIR</sequence>
<feature type="transmembrane region" description="Helical" evidence="1">
    <location>
        <begin position="72"/>
        <end position="90"/>
    </location>
</feature>
<proteinExistence type="predicted"/>
<dbReference type="Proteomes" id="UP000326678">
    <property type="component" value="Chromosome Gxm1"/>
</dbReference>
<organism evidence="2 3">
    <name type="scientific">Nostoc sphaeroides CCNUC1</name>
    <dbReference type="NCBI Taxonomy" id="2653204"/>
    <lineage>
        <taxon>Bacteria</taxon>
        <taxon>Bacillati</taxon>
        <taxon>Cyanobacteriota</taxon>
        <taxon>Cyanophyceae</taxon>
        <taxon>Nostocales</taxon>
        <taxon>Nostocaceae</taxon>
        <taxon>Nostoc</taxon>
    </lineage>
</organism>
<feature type="transmembrane region" description="Helical" evidence="1">
    <location>
        <begin position="194"/>
        <end position="214"/>
    </location>
</feature>
<evidence type="ECO:0000313" key="3">
    <source>
        <dbReference type="Proteomes" id="UP000326678"/>
    </source>
</evidence>
<feature type="transmembrane region" description="Helical" evidence="1">
    <location>
        <begin position="338"/>
        <end position="359"/>
    </location>
</feature>
<dbReference type="RefSeq" id="WP_152589013.1">
    <property type="nucleotide sequence ID" value="NZ_CP045226.1"/>
</dbReference>
<gene>
    <name evidence="2" type="ORF">GXM_02813</name>
</gene>
<protein>
    <recommendedName>
        <fullName evidence="4">Glycosyltransferase RgtA/B/C/D-like domain-containing protein</fullName>
    </recommendedName>
</protein>
<dbReference type="EMBL" id="CP045226">
    <property type="protein sequence ID" value="QFS45336.1"/>
    <property type="molecule type" value="Genomic_DNA"/>
</dbReference>
<evidence type="ECO:0000256" key="1">
    <source>
        <dbReference type="SAM" id="Phobius"/>
    </source>
</evidence>
<feature type="transmembrane region" description="Helical" evidence="1">
    <location>
        <begin position="7"/>
        <end position="29"/>
    </location>
</feature>
<keyword evidence="1" id="KW-0472">Membrane</keyword>
<keyword evidence="1" id="KW-0812">Transmembrane</keyword>
<dbReference type="KEGG" id="nsh:GXM_02813"/>
<accession>A0A5P8VYZ8</accession>
<keyword evidence="3" id="KW-1185">Reference proteome</keyword>
<name>A0A5P8VYZ8_9NOSO</name>
<feature type="transmembrane region" description="Helical" evidence="1">
    <location>
        <begin position="307"/>
        <end position="332"/>
    </location>
</feature>